<keyword evidence="2" id="KW-1185">Reference proteome</keyword>
<name>A0ACB9I6C4_9ASTR</name>
<protein>
    <submittedName>
        <fullName evidence="1">Uncharacterized protein</fullName>
    </submittedName>
</protein>
<organism evidence="1 2">
    <name type="scientific">Smallanthus sonchifolius</name>
    <dbReference type="NCBI Taxonomy" id="185202"/>
    <lineage>
        <taxon>Eukaryota</taxon>
        <taxon>Viridiplantae</taxon>
        <taxon>Streptophyta</taxon>
        <taxon>Embryophyta</taxon>
        <taxon>Tracheophyta</taxon>
        <taxon>Spermatophyta</taxon>
        <taxon>Magnoliopsida</taxon>
        <taxon>eudicotyledons</taxon>
        <taxon>Gunneridae</taxon>
        <taxon>Pentapetalae</taxon>
        <taxon>asterids</taxon>
        <taxon>campanulids</taxon>
        <taxon>Asterales</taxon>
        <taxon>Asteraceae</taxon>
        <taxon>Asteroideae</taxon>
        <taxon>Heliantheae alliance</taxon>
        <taxon>Millerieae</taxon>
        <taxon>Smallanthus</taxon>
    </lineage>
</organism>
<reference evidence="1 2" key="2">
    <citation type="journal article" date="2022" name="Mol. Ecol. Resour.">
        <title>The genomes of chicory, endive, great burdock and yacon provide insights into Asteraceae paleo-polyploidization history and plant inulin production.</title>
        <authorList>
            <person name="Fan W."/>
            <person name="Wang S."/>
            <person name="Wang H."/>
            <person name="Wang A."/>
            <person name="Jiang F."/>
            <person name="Liu H."/>
            <person name="Zhao H."/>
            <person name="Xu D."/>
            <person name="Zhang Y."/>
        </authorList>
    </citation>
    <scope>NUCLEOTIDE SEQUENCE [LARGE SCALE GENOMIC DNA]</scope>
    <source>
        <strain evidence="2">cv. Yunnan</strain>
        <tissue evidence="1">Leaves</tissue>
    </source>
</reference>
<evidence type="ECO:0000313" key="2">
    <source>
        <dbReference type="Proteomes" id="UP001056120"/>
    </source>
</evidence>
<proteinExistence type="predicted"/>
<comment type="caution">
    <text evidence="1">The sequence shown here is derived from an EMBL/GenBank/DDBJ whole genome shotgun (WGS) entry which is preliminary data.</text>
</comment>
<dbReference type="Proteomes" id="UP001056120">
    <property type="component" value="Linkage Group LG10"/>
</dbReference>
<reference evidence="2" key="1">
    <citation type="journal article" date="2022" name="Mol. Ecol. Resour.">
        <title>The genomes of chicory, endive, great burdock and yacon provide insights into Asteraceae palaeo-polyploidization history and plant inulin production.</title>
        <authorList>
            <person name="Fan W."/>
            <person name="Wang S."/>
            <person name="Wang H."/>
            <person name="Wang A."/>
            <person name="Jiang F."/>
            <person name="Liu H."/>
            <person name="Zhao H."/>
            <person name="Xu D."/>
            <person name="Zhang Y."/>
        </authorList>
    </citation>
    <scope>NUCLEOTIDE SEQUENCE [LARGE SCALE GENOMIC DNA]</scope>
    <source>
        <strain evidence="2">cv. Yunnan</strain>
    </source>
</reference>
<evidence type="ECO:0000313" key="1">
    <source>
        <dbReference type="EMBL" id="KAI3803564.1"/>
    </source>
</evidence>
<accession>A0ACB9I6C4</accession>
<sequence>MSSAINRFRVLSNSQFNNHTIIYLSFTVSLVQIILILLLLFETPFRNPLIVRLDEFKRGRAQLVVKSIGATVFAVVMYNIYSVLDIRSRSVDAFNSPNHVIIAYRTLEAYLMGFSLMLLVVIDGVHKYIKELVMVTESIRAAKKEKRACENCMKKTADEAEIVRKDISRLKTEIANLESECSLKEKAVQLERADSNALKDKLEGLFDEYYRLLAYNKDLNDQLQCVNERLAQSDGKKSVFFSWDRWGL</sequence>
<dbReference type="EMBL" id="CM042027">
    <property type="protein sequence ID" value="KAI3803564.1"/>
    <property type="molecule type" value="Genomic_DNA"/>
</dbReference>
<gene>
    <name evidence="1" type="ORF">L1987_31720</name>
</gene>